<protein>
    <recommendedName>
        <fullName evidence="1">Lipid/polyisoprenoid-binding YceI-like domain-containing protein</fullName>
    </recommendedName>
</protein>
<dbReference type="SUPFAM" id="SSF101874">
    <property type="entry name" value="YceI-like"/>
    <property type="match status" value="1"/>
</dbReference>
<dbReference type="AlphaFoldDB" id="A0A2N3IHI2"/>
<comment type="caution">
    <text evidence="2">The sequence shown here is derived from an EMBL/GenBank/DDBJ whole genome shotgun (WGS) entry which is preliminary data.</text>
</comment>
<dbReference type="RefSeq" id="WP_101358489.1">
    <property type="nucleotide sequence ID" value="NZ_NKXO01000016.1"/>
</dbReference>
<dbReference type="EMBL" id="NKXO01000016">
    <property type="protein sequence ID" value="PKQ69767.1"/>
    <property type="molecule type" value="Genomic_DNA"/>
</dbReference>
<dbReference type="InterPro" id="IPR007372">
    <property type="entry name" value="Lipid/polyisoprenoid-bd_YceI"/>
</dbReference>
<evidence type="ECO:0000313" key="3">
    <source>
        <dbReference type="Proteomes" id="UP000233387"/>
    </source>
</evidence>
<evidence type="ECO:0000259" key="1">
    <source>
        <dbReference type="SMART" id="SM00867"/>
    </source>
</evidence>
<dbReference type="InterPro" id="IPR036761">
    <property type="entry name" value="TTHA0802/YceI-like_sf"/>
</dbReference>
<keyword evidence="3" id="KW-1185">Reference proteome</keyword>
<organism evidence="2 3">
    <name type="scientific">Raineya orbicola</name>
    <dbReference type="NCBI Taxonomy" id="2016530"/>
    <lineage>
        <taxon>Bacteria</taxon>
        <taxon>Pseudomonadati</taxon>
        <taxon>Bacteroidota</taxon>
        <taxon>Cytophagia</taxon>
        <taxon>Cytophagales</taxon>
        <taxon>Raineyaceae</taxon>
        <taxon>Raineya</taxon>
    </lineage>
</organism>
<dbReference type="Proteomes" id="UP000233387">
    <property type="component" value="Unassembled WGS sequence"/>
</dbReference>
<dbReference type="SMART" id="SM00867">
    <property type="entry name" value="YceI"/>
    <property type="match status" value="1"/>
</dbReference>
<name>A0A2N3IHI2_9BACT</name>
<dbReference type="PANTHER" id="PTHR34406:SF1">
    <property type="entry name" value="PROTEIN YCEI"/>
    <property type="match status" value="1"/>
</dbReference>
<feature type="domain" description="Lipid/polyisoprenoid-binding YceI-like" evidence="1">
    <location>
        <begin position="4"/>
        <end position="173"/>
    </location>
</feature>
<accession>A0A2N3IHI2</accession>
<proteinExistence type="predicted"/>
<reference evidence="2 3" key="1">
    <citation type="submission" date="2017-06" db="EMBL/GenBank/DDBJ databases">
        <title>Raineya orbicola gen. nov., sp. nov. a slightly thermophilic bacterium of the phylum Bacteroidetes and the description of Raineyaceae fam. nov.</title>
        <authorList>
            <person name="Albuquerque L."/>
            <person name="Polonia A.R.M."/>
            <person name="Barroso C."/>
            <person name="Froufe H.J.C."/>
            <person name="Lage O."/>
            <person name="Lobo-Da-Cunha A."/>
            <person name="Egas C."/>
            <person name="Da Costa M.S."/>
        </authorList>
    </citation>
    <scope>NUCLEOTIDE SEQUENCE [LARGE SCALE GENOMIC DNA]</scope>
    <source>
        <strain evidence="2 3">SPSPC-11</strain>
    </source>
</reference>
<dbReference type="Gene3D" id="2.40.128.110">
    <property type="entry name" value="Lipid/polyisoprenoid-binding, YceI-like"/>
    <property type="match status" value="1"/>
</dbReference>
<dbReference type="Pfam" id="PF04264">
    <property type="entry name" value="YceI"/>
    <property type="match status" value="1"/>
</dbReference>
<dbReference type="PANTHER" id="PTHR34406">
    <property type="entry name" value="PROTEIN YCEI"/>
    <property type="match status" value="1"/>
</dbReference>
<evidence type="ECO:0000313" key="2">
    <source>
        <dbReference type="EMBL" id="PKQ69767.1"/>
    </source>
</evidence>
<sequence length="176" mass="20104">MEYIWKLDPLHSNLTFAVPHMVIAEVVGFMQDFDVTIRTTHLDFSDAKIVAEIKANSLYTNNTQRDQHLVSPDFLDAEKFPIIRFISIDFKKVADRKFQVTGNLTIKGKTLPVILEAEYTGQARDPWGNVKAGFKAKTLIRRTSFGLTWNQLLDNGAWLVGNEIKLNFQGEFIRSN</sequence>
<dbReference type="OrthoDB" id="9811006at2"/>
<gene>
    <name evidence="2" type="ORF">Rain11_1222</name>
</gene>